<dbReference type="Proteomes" id="UP001596074">
    <property type="component" value="Unassembled WGS sequence"/>
</dbReference>
<evidence type="ECO:0000256" key="4">
    <source>
        <dbReference type="ARBA" id="ARBA00022691"/>
    </source>
</evidence>
<sequence>MTGSSYMAVSLEGGLLSADLLERIRVADRQLPGNRSEDYHLAAGERIGEAASRKWDYLKGAYRTFRDRLEALPESDPATSETRERWLLRLFDELGFGRLTYLRGGIAAGEASYPISHQWGDHVTVHLLGWHTDLDRRVPGAKAQAARAPQSMVQEFLNTSDAHLWGVLSNGRVLRILRDSTALVGSAYVEFDLEAIFEGDLYPDFLLLFALLHSSRFELLPRDDGGEPTVADCWLERWQAHTIETGIRVRERLRQQVEYALNELGTGFMEVNPGLREDLAAGRLTREDFRHELLRLAYQLIFLFVAEDRGALLLPDPPDATPEQREAFKAARDRYADYFSVDRLRRIASRRRGDRHTDLWRTLVLVLDALGTDDGRPELALPALGGLFFRAGDPLADAALAPDLLRVCELTNQRLLSAIRKMSTFRDNKGVEHRIDYQHLDAEELGSVYESLLEREPQIDGAEPRFWLEKLPGNQRKTTGSYYTPTALIDELLKTTLDPIIEEYARSGDPENLLNITVCDPACGSGHFLVAAARRIAKKYAAMQHGDEEPTPAAIREAMHKVVGKCVYGVDLNPMAAELAKVSLWLESLQPGRPLAFLDSHIKVGNSLLGTTPKLLLKGIPDEAYKPIGDDNKKIATQLRKENAAERGGQLEVEDSLFDLPQAPETNEPLTQEATALNRMRIGSVSDIREQARRFHEFQASPDLLRRKHIADAWCAAFVCHKDENSPRAITSATLKIMDGDEGTGRLYPRAVLTPELEAELNDLTRRYQFFHWHLEFPDIFRVGAPDARDENPDTGWRGGFDCVLGNPPWEKVELKEQEFFTARRDDIANASNANARKNLIQELGTSDEPSDQALYLDYQYELRQTAGWSQLLRGSGRYPLTGQGRLNTYAVFAETARVIIGPRGRSGLVLPTGIATDATTAPFFGDLVRKSKLAAFLEFENEEFLLSKDVHHSFRFCLLSVAGRNSQISQAEFAFGSRRISDIDNRRFTMPPEDILILNPNTGTAPLFRSRRDAQITLGIYRRLPVLWQERPRSNPWNISFMQGLFNMAGSSGLFKTRDMLEMEGWKLRGNIFTRNNERMLPLYEAKMIHHFDHRLGTYEGQSDAQANMGTLPRLDSTEKKDPGRLVLPRYWIDQSDVAKRLHGRWDRGWLIGWRDIARSTDERTMICTSLPLVAVGHKLPLFFSPTNPCYLQANFSSYIFDYVCRQKLAGTSVSFFTLKQLPVVSPEAYGRPACWDMEIPLGEWVVNRVKELGYTSWDLKPLAEEIGDLGSPFSWDGQRRFNMRAELDAAYFHLYGVARDDISFIMDSFGAFQRNDPERFARTKALILEVYDAMARAIETGEPYKTILDPPPGEGPRHRDTRTWSAS</sequence>
<gene>
    <name evidence="8" type="ORF">ACFPZN_20320</name>
</gene>
<evidence type="ECO:0000313" key="8">
    <source>
        <dbReference type="EMBL" id="MFC5747982.1"/>
    </source>
</evidence>
<evidence type="ECO:0000259" key="7">
    <source>
        <dbReference type="Pfam" id="PF07669"/>
    </source>
</evidence>
<proteinExistence type="predicted"/>
<dbReference type="RefSeq" id="WP_378283613.1">
    <property type="nucleotide sequence ID" value="NZ_JBHSON010000027.1"/>
</dbReference>
<organism evidence="8 9">
    <name type="scientific">Actinomadura rugatobispora</name>
    <dbReference type="NCBI Taxonomy" id="1994"/>
    <lineage>
        <taxon>Bacteria</taxon>
        <taxon>Bacillati</taxon>
        <taxon>Actinomycetota</taxon>
        <taxon>Actinomycetes</taxon>
        <taxon>Streptosporangiales</taxon>
        <taxon>Thermomonosporaceae</taxon>
        <taxon>Actinomadura</taxon>
    </lineage>
</organism>
<evidence type="ECO:0000256" key="6">
    <source>
        <dbReference type="SAM" id="MobiDB-lite"/>
    </source>
</evidence>
<evidence type="ECO:0000256" key="3">
    <source>
        <dbReference type="ARBA" id="ARBA00022679"/>
    </source>
</evidence>
<keyword evidence="2 8" id="KW-0489">Methyltransferase</keyword>
<keyword evidence="3" id="KW-0808">Transferase</keyword>
<dbReference type="PANTHER" id="PTHR33841">
    <property type="entry name" value="DNA METHYLTRANSFERASE YEEA-RELATED"/>
    <property type="match status" value="1"/>
</dbReference>
<dbReference type="PANTHER" id="PTHR33841:SF1">
    <property type="entry name" value="DNA METHYLTRANSFERASE A"/>
    <property type="match status" value="1"/>
</dbReference>
<dbReference type="InterPro" id="IPR029063">
    <property type="entry name" value="SAM-dependent_MTases_sf"/>
</dbReference>
<comment type="caution">
    <text evidence="8">The sequence shown here is derived from an EMBL/GenBank/DDBJ whole genome shotgun (WGS) entry which is preliminary data.</text>
</comment>
<dbReference type="Pfam" id="PF07669">
    <property type="entry name" value="Eco57I"/>
    <property type="match status" value="1"/>
</dbReference>
<dbReference type="EMBL" id="JBHSON010000027">
    <property type="protein sequence ID" value="MFC5747982.1"/>
    <property type="molecule type" value="Genomic_DNA"/>
</dbReference>
<keyword evidence="9" id="KW-1185">Reference proteome</keyword>
<dbReference type="InterPro" id="IPR050953">
    <property type="entry name" value="N4_N6_ade-DNA_methylase"/>
</dbReference>
<feature type="domain" description="Type II methyltransferase M.TaqI-like" evidence="7">
    <location>
        <begin position="565"/>
        <end position="824"/>
    </location>
</feature>
<evidence type="ECO:0000256" key="2">
    <source>
        <dbReference type="ARBA" id="ARBA00022603"/>
    </source>
</evidence>
<dbReference type="PRINTS" id="PR00507">
    <property type="entry name" value="N12N6MTFRASE"/>
</dbReference>
<feature type="compositionally biased region" description="Basic and acidic residues" evidence="6">
    <location>
        <begin position="1357"/>
        <end position="1369"/>
    </location>
</feature>
<dbReference type="GO" id="GO:0008168">
    <property type="term" value="F:methyltransferase activity"/>
    <property type="evidence" value="ECO:0007669"/>
    <property type="project" value="UniProtKB-KW"/>
</dbReference>
<dbReference type="Gene3D" id="3.40.50.150">
    <property type="entry name" value="Vaccinia Virus protein VP39"/>
    <property type="match status" value="2"/>
</dbReference>
<evidence type="ECO:0000256" key="5">
    <source>
        <dbReference type="ARBA" id="ARBA00047942"/>
    </source>
</evidence>
<accession>A0ABW0ZZ54</accession>
<dbReference type="EC" id="2.1.1.72" evidence="1"/>
<comment type="catalytic activity">
    <reaction evidence="5">
        <text>a 2'-deoxyadenosine in DNA + S-adenosyl-L-methionine = an N(6)-methyl-2'-deoxyadenosine in DNA + S-adenosyl-L-homocysteine + H(+)</text>
        <dbReference type="Rhea" id="RHEA:15197"/>
        <dbReference type="Rhea" id="RHEA-COMP:12418"/>
        <dbReference type="Rhea" id="RHEA-COMP:12419"/>
        <dbReference type="ChEBI" id="CHEBI:15378"/>
        <dbReference type="ChEBI" id="CHEBI:57856"/>
        <dbReference type="ChEBI" id="CHEBI:59789"/>
        <dbReference type="ChEBI" id="CHEBI:90615"/>
        <dbReference type="ChEBI" id="CHEBI:90616"/>
        <dbReference type="EC" id="2.1.1.72"/>
    </reaction>
</comment>
<evidence type="ECO:0000256" key="1">
    <source>
        <dbReference type="ARBA" id="ARBA00011900"/>
    </source>
</evidence>
<protein>
    <recommendedName>
        <fullName evidence="1">site-specific DNA-methyltransferase (adenine-specific)</fullName>
        <ecNumber evidence="1">2.1.1.72</ecNumber>
    </recommendedName>
</protein>
<dbReference type="GO" id="GO:0032259">
    <property type="term" value="P:methylation"/>
    <property type="evidence" value="ECO:0007669"/>
    <property type="project" value="UniProtKB-KW"/>
</dbReference>
<dbReference type="InterPro" id="IPR011639">
    <property type="entry name" value="MethylTrfase_TaqI-like_dom"/>
</dbReference>
<dbReference type="SUPFAM" id="SSF53335">
    <property type="entry name" value="S-adenosyl-L-methionine-dependent methyltransferases"/>
    <property type="match status" value="1"/>
</dbReference>
<name>A0ABW0ZZ54_9ACTN</name>
<feature type="region of interest" description="Disordered" evidence="6">
    <location>
        <begin position="1344"/>
        <end position="1369"/>
    </location>
</feature>
<reference evidence="9" key="1">
    <citation type="journal article" date="2019" name="Int. J. Syst. Evol. Microbiol.">
        <title>The Global Catalogue of Microorganisms (GCM) 10K type strain sequencing project: providing services to taxonomists for standard genome sequencing and annotation.</title>
        <authorList>
            <consortium name="The Broad Institute Genomics Platform"/>
            <consortium name="The Broad Institute Genome Sequencing Center for Infectious Disease"/>
            <person name="Wu L."/>
            <person name="Ma J."/>
        </authorList>
    </citation>
    <scope>NUCLEOTIDE SEQUENCE [LARGE SCALE GENOMIC DNA]</scope>
    <source>
        <strain evidence="9">KCTC 42087</strain>
    </source>
</reference>
<keyword evidence="4" id="KW-0949">S-adenosyl-L-methionine</keyword>
<evidence type="ECO:0000313" key="9">
    <source>
        <dbReference type="Proteomes" id="UP001596074"/>
    </source>
</evidence>